<evidence type="ECO:0000256" key="4">
    <source>
        <dbReference type="SAM" id="MobiDB-lite"/>
    </source>
</evidence>
<dbReference type="PANTHER" id="PTHR14146">
    <property type="entry name" value="EXOCYST COMPLEX COMPONENT 4"/>
    <property type="match status" value="1"/>
</dbReference>
<feature type="region of interest" description="Disordered" evidence="4">
    <location>
        <begin position="597"/>
        <end position="621"/>
    </location>
</feature>
<evidence type="ECO:0000259" key="5">
    <source>
        <dbReference type="Pfam" id="PF04048"/>
    </source>
</evidence>
<dbReference type="PANTHER" id="PTHR14146:SF0">
    <property type="entry name" value="EXOCYST COMPLEX COMPONENT 4"/>
    <property type="match status" value="1"/>
</dbReference>
<gene>
    <name evidence="6" type="ORF">H310_14947</name>
</gene>
<comment type="function">
    <text evidence="3">Component of the exocyst complex involved in the docking of exocytic vesicles with fusion sites on the plasma membrane.</text>
</comment>
<dbReference type="GO" id="GO:0006612">
    <property type="term" value="P:protein targeting to membrane"/>
    <property type="evidence" value="ECO:0007669"/>
    <property type="project" value="UniProtKB-UniRule"/>
</dbReference>
<dbReference type="GO" id="GO:0090522">
    <property type="term" value="P:vesicle tethering involved in exocytosis"/>
    <property type="evidence" value="ECO:0007669"/>
    <property type="project" value="UniProtKB-UniRule"/>
</dbReference>
<keyword evidence="3" id="KW-0653">Protein transport</keyword>
<dbReference type="STRING" id="157072.A0A024T8A4"/>
<sequence>MKASEEIDRVFLDKKFSATKYMLRYIVGASDDVRKDQLQTIGRYRSLADHEIAGVVEANYSNFNASLGKFNVISNQLQEARAGLVEVSKRSMEGKAILTAKTKNLNDLLLLKYESKKVIEVVDDIDFIDKAPSRIRQMLAAKNAPAAVDIYLRAFDLVLGDKLAVFHAIAIMRNAIIECKQLIEDHVVHEIESILYLEDVFGTFTKGLKQTVSAFQSLLAQADMVPSVHVLPSSGTSSAPSNAIMPSTSSFSGNAPSKPRATTELIALVDCVKRLSRQVDVAGTIKNTRGVHLTKVLSQVASLCQGKGYYEESTFGRHAASANFQTFVQALCQALGQVVRRHQVLVQTLDHSSCTLPDVIQSVFRLLQDQLGVYITTDATSGAAPAFSASALQPNSSTGLFRFAQLQGNVAIAPPQPATMPVDSNRASVVCPSSLFHVPVVYPDLVEFSDAIVSIGKSTFSYAADMLHPYLAKVWFPRLKSEAETFLSSPTTRVPRRFELSPPLDVPFQIPDVHEVLHVVDAMFAMLETMPSFVPDVAGVVEATLLRYVEECSAVVRKICDGTLNQLETGVAATELMRSFQESDVYLTAKGKVPHQPLAKVLPTSSTTSSENDKSSTLTAPSGHNYGYSYALPTPILTTPPSSGSPSEGPPAMSKKEEMQMKEWDFEVKFKDPAFWAAPHVSKGLLFDQGKLAMLAYINMACDAVSLHTETCMQALLAKHNDADALEHVLGNVKAVSWRCSGLADECLFFLRRELRLQAFYYLTQVASPLVAQASAPPSIASPTAQATGTTAPPPISPHDCIVAWNAHLMRMKLPLAHDKIAFVWDGLDRLEATIAMHIVQYVPKLSVAGVGQMTVNLCALQQTLTALFYGHPAIPRDFFHFERAKRYFQLLTLTETELELFLMENRRAFPTDCLRAIWRVDVPTRVLTKSSVNKLDSLLR</sequence>
<dbReference type="eggNOG" id="KOG3691">
    <property type="taxonomic scope" value="Eukaryota"/>
</dbReference>
<keyword evidence="2 3" id="KW-0268">Exocytosis</keyword>
<dbReference type="VEuPathDB" id="FungiDB:H310_14947"/>
<evidence type="ECO:0000256" key="1">
    <source>
        <dbReference type="ARBA" id="ARBA00022448"/>
    </source>
</evidence>
<accession>A0A024T8A4</accession>
<dbReference type="RefSeq" id="XP_008881149.1">
    <property type="nucleotide sequence ID" value="XM_008882927.1"/>
</dbReference>
<feature type="domain" description="Exocyst complex component Sec8 N-terminal" evidence="5">
    <location>
        <begin position="48"/>
        <end position="137"/>
    </location>
</feature>
<evidence type="ECO:0000256" key="3">
    <source>
        <dbReference type="RuleBase" id="RU367079"/>
    </source>
</evidence>
<comment type="similarity">
    <text evidence="3">Belongs to the SEC8 family.</text>
</comment>
<proteinExistence type="inferred from homology"/>
<evidence type="ECO:0000256" key="2">
    <source>
        <dbReference type="ARBA" id="ARBA00022483"/>
    </source>
</evidence>
<dbReference type="GO" id="GO:0015031">
    <property type="term" value="P:protein transport"/>
    <property type="evidence" value="ECO:0007669"/>
    <property type="project" value="UniProtKB-KW"/>
</dbReference>
<protein>
    <recommendedName>
        <fullName evidence="3">Exocyst complex component Sec8</fullName>
    </recommendedName>
</protein>
<reference evidence="6" key="1">
    <citation type="submission" date="2013-12" db="EMBL/GenBank/DDBJ databases">
        <title>The Genome Sequence of Aphanomyces invadans NJM9701.</title>
        <authorList>
            <consortium name="The Broad Institute Genomics Platform"/>
            <person name="Russ C."/>
            <person name="Tyler B."/>
            <person name="van West P."/>
            <person name="Dieguez-Uribeondo J."/>
            <person name="Young S.K."/>
            <person name="Zeng Q."/>
            <person name="Gargeya S."/>
            <person name="Fitzgerald M."/>
            <person name="Abouelleil A."/>
            <person name="Alvarado L."/>
            <person name="Chapman S.B."/>
            <person name="Gainer-Dewar J."/>
            <person name="Goldberg J."/>
            <person name="Griggs A."/>
            <person name="Gujja S."/>
            <person name="Hansen M."/>
            <person name="Howarth C."/>
            <person name="Imamovic A."/>
            <person name="Ireland A."/>
            <person name="Larimer J."/>
            <person name="McCowan C."/>
            <person name="Murphy C."/>
            <person name="Pearson M."/>
            <person name="Poon T.W."/>
            <person name="Priest M."/>
            <person name="Roberts A."/>
            <person name="Saif S."/>
            <person name="Shea T."/>
            <person name="Sykes S."/>
            <person name="Wortman J."/>
            <person name="Nusbaum C."/>
            <person name="Birren B."/>
        </authorList>
    </citation>
    <scope>NUCLEOTIDE SEQUENCE [LARGE SCALE GENOMIC DNA]</scope>
    <source>
        <strain evidence="6">NJM9701</strain>
    </source>
</reference>
<dbReference type="Pfam" id="PF04048">
    <property type="entry name" value="Sec8_N"/>
    <property type="match status" value="1"/>
</dbReference>
<dbReference type="GO" id="GO:0000145">
    <property type="term" value="C:exocyst"/>
    <property type="evidence" value="ECO:0007669"/>
    <property type="project" value="UniProtKB-UniRule"/>
</dbReference>
<dbReference type="InterPro" id="IPR039682">
    <property type="entry name" value="Sec8/EXOC4"/>
</dbReference>
<keyword evidence="1 3" id="KW-0813">Transport</keyword>
<dbReference type="EMBL" id="KI914062">
    <property type="protein sequence ID" value="ETV90223.1"/>
    <property type="molecule type" value="Genomic_DNA"/>
</dbReference>
<dbReference type="InterPro" id="IPR007191">
    <property type="entry name" value="Sec8_exocyst_N"/>
</dbReference>
<evidence type="ECO:0000313" key="6">
    <source>
        <dbReference type="EMBL" id="ETV90223.1"/>
    </source>
</evidence>
<dbReference type="OrthoDB" id="272977at2759"/>
<organism evidence="6">
    <name type="scientific">Aphanomyces invadans</name>
    <dbReference type="NCBI Taxonomy" id="157072"/>
    <lineage>
        <taxon>Eukaryota</taxon>
        <taxon>Sar</taxon>
        <taxon>Stramenopiles</taxon>
        <taxon>Oomycota</taxon>
        <taxon>Saprolegniomycetes</taxon>
        <taxon>Saprolegniales</taxon>
        <taxon>Verrucalvaceae</taxon>
        <taxon>Aphanomyces</taxon>
    </lineage>
</organism>
<dbReference type="GO" id="GO:0006904">
    <property type="term" value="P:vesicle docking involved in exocytosis"/>
    <property type="evidence" value="ECO:0007669"/>
    <property type="project" value="InterPro"/>
</dbReference>
<dbReference type="GO" id="GO:0006893">
    <property type="term" value="P:Golgi to plasma membrane transport"/>
    <property type="evidence" value="ECO:0007669"/>
    <property type="project" value="TreeGrafter"/>
</dbReference>
<dbReference type="GeneID" id="20091997"/>
<name>A0A024T8A4_9STRA</name>
<dbReference type="AlphaFoldDB" id="A0A024T8A4"/>